<keyword evidence="4" id="KW-0132">Cell division</keyword>
<feature type="non-terminal residue" evidence="11">
    <location>
        <position position="1"/>
    </location>
</feature>
<dbReference type="GO" id="GO:0005874">
    <property type="term" value="C:microtubule"/>
    <property type="evidence" value="ECO:0007669"/>
    <property type="project" value="UniProtKB-KW"/>
</dbReference>
<dbReference type="PANTHER" id="PTHR31570:SF1">
    <property type="entry name" value="HAUS AUGMIN-LIKE COMPLEX SUBUNIT 1"/>
    <property type="match status" value="1"/>
</dbReference>
<keyword evidence="8" id="KW-0206">Cytoskeleton</keyword>
<evidence type="ECO:0000313" key="12">
    <source>
        <dbReference type="Proteomes" id="UP000519684"/>
    </source>
</evidence>
<evidence type="ECO:0000256" key="8">
    <source>
        <dbReference type="ARBA" id="ARBA00023212"/>
    </source>
</evidence>
<feature type="non-terminal residue" evidence="11">
    <location>
        <position position="235"/>
    </location>
</feature>
<keyword evidence="5" id="KW-0493">Microtubule</keyword>
<evidence type="ECO:0000256" key="4">
    <source>
        <dbReference type="ARBA" id="ARBA00022618"/>
    </source>
</evidence>
<dbReference type="PRINTS" id="PR02087">
    <property type="entry name" value="HAUSAUGMINL1"/>
</dbReference>
<reference evidence="11 12" key="1">
    <citation type="submission" date="2019-09" db="EMBL/GenBank/DDBJ databases">
        <title>Bird 10,000 Genomes (B10K) Project - Family phase.</title>
        <authorList>
            <person name="Zhang G."/>
        </authorList>
    </citation>
    <scope>NUCLEOTIDE SEQUENCE [LARGE SCALE GENOMIC DNA]</scope>
    <source>
        <strain evidence="11">B10K-DU-001-17</strain>
        <tissue evidence="11">Muscle</tissue>
    </source>
</reference>
<dbReference type="Proteomes" id="UP000519684">
    <property type="component" value="Unassembled WGS sequence"/>
</dbReference>
<dbReference type="Pfam" id="PF25762">
    <property type="entry name" value="HAUS1"/>
    <property type="match status" value="1"/>
</dbReference>
<comment type="subcellular location">
    <subcellularLocation>
        <location evidence="1">Cytoplasm</location>
        <location evidence="1">Cytoskeleton</location>
        <location evidence="1">Spindle</location>
    </subcellularLocation>
</comment>
<keyword evidence="3" id="KW-0963">Cytoplasm</keyword>
<dbReference type="PANTHER" id="PTHR31570">
    <property type="entry name" value="HAUS AUGMIN-LIKE COMPLEX SUBUNIT 1"/>
    <property type="match status" value="1"/>
</dbReference>
<gene>
    <name evidence="11" type="primary">Haus1</name>
    <name evidence="11" type="ORF">CATFUS_R05798</name>
</gene>
<name>A0A7L2D483_CATFU</name>
<evidence type="ECO:0000256" key="2">
    <source>
        <dbReference type="ARBA" id="ARBA00005479"/>
    </source>
</evidence>
<evidence type="ECO:0000256" key="1">
    <source>
        <dbReference type="ARBA" id="ARBA00004186"/>
    </source>
</evidence>
<dbReference type="GO" id="GO:0007098">
    <property type="term" value="P:centrosome cycle"/>
    <property type="evidence" value="ECO:0007669"/>
    <property type="project" value="TreeGrafter"/>
</dbReference>
<sequence length="235" mass="27478">QVTSWLKKIYGDTIPRYDVYERTVDILHEVMEYNEERDKDVTLLIEDMKDQAAKYEEEAEYWQDIMEESLGLFEVILPQEVITDLTDLVEGGMELEVDDTSLTSFYCAITYTTSELHKTKSKNDKMERELKTLMKKLTSALMLEKQLKEDTEKSKEYQEARKARVEIQSENLEFLKIKSGSLKVRIKKAENKLIDMGMDRSLTHEALRKSSQELAALQKKLDKLKSEVKSYQDLP</sequence>
<evidence type="ECO:0000256" key="7">
    <source>
        <dbReference type="ARBA" id="ARBA00023054"/>
    </source>
</evidence>
<dbReference type="GO" id="GO:0051225">
    <property type="term" value="P:spindle assembly"/>
    <property type="evidence" value="ECO:0007669"/>
    <property type="project" value="InterPro"/>
</dbReference>
<accession>A0A7L2D483</accession>
<dbReference type="AlphaFoldDB" id="A0A7L2D483"/>
<protein>
    <submittedName>
        <fullName evidence="11">HAUS1 protein</fullName>
    </submittedName>
</protein>
<dbReference type="GO" id="GO:0070652">
    <property type="term" value="C:HAUS complex"/>
    <property type="evidence" value="ECO:0007669"/>
    <property type="project" value="InterPro"/>
</dbReference>
<keyword evidence="12" id="KW-1185">Reference proteome</keyword>
<dbReference type="GO" id="GO:0005819">
    <property type="term" value="C:spindle"/>
    <property type="evidence" value="ECO:0007669"/>
    <property type="project" value="UniProtKB-SubCell"/>
</dbReference>
<evidence type="ECO:0000256" key="9">
    <source>
        <dbReference type="ARBA" id="ARBA00023306"/>
    </source>
</evidence>
<evidence type="ECO:0000313" key="11">
    <source>
        <dbReference type="EMBL" id="NXQ44419.1"/>
    </source>
</evidence>
<organism evidence="11 12">
    <name type="scientific">Catharus fuscescens</name>
    <name type="common">Veery</name>
    <name type="synonym">Turdus fuscescens</name>
    <dbReference type="NCBI Taxonomy" id="159581"/>
    <lineage>
        <taxon>Eukaryota</taxon>
        <taxon>Metazoa</taxon>
        <taxon>Chordata</taxon>
        <taxon>Craniata</taxon>
        <taxon>Vertebrata</taxon>
        <taxon>Euteleostomi</taxon>
        <taxon>Archelosauria</taxon>
        <taxon>Archosauria</taxon>
        <taxon>Dinosauria</taxon>
        <taxon>Saurischia</taxon>
        <taxon>Theropoda</taxon>
        <taxon>Coelurosauria</taxon>
        <taxon>Aves</taxon>
        <taxon>Neognathae</taxon>
        <taxon>Neoaves</taxon>
        <taxon>Telluraves</taxon>
        <taxon>Australaves</taxon>
        <taxon>Passeriformes</taxon>
        <taxon>Turdidae</taxon>
        <taxon>Catharus</taxon>
    </lineage>
</organism>
<proteinExistence type="inferred from homology"/>
<keyword evidence="6" id="KW-0498">Mitosis</keyword>
<comment type="caution">
    <text evidence="11">The sequence shown here is derived from an EMBL/GenBank/DDBJ whole genome shotgun (WGS) entry which is preliminary data.</text>
</comment>
<dbReference type="GO" id="GO:0005829">
    <property type="term" value="C:cytosol"/>
    <property type="evidence" value="ECO:0007669"/>
    <property type="project" value="TreeGrafter"/>
</dbReference>
<comment type="similarity">
    <text evidence="2">Belongs to the HAUS1 family.</text>
</comment>
<evidence type="ECO:0000256" key="3">
    <source>
        <dbReference type="ARBA" id="ARBA00022490"/>
    </source>
</evidence>
<evidence type="ECO:0000256" key="10">
    <source>
        <dbReference type="SAM" id="Coils"/>
    </source>
</evidence>
<evidence type="ECO:0000256" key="6">
    <source>
        <dbReference type="ARBA" id="ARBA00022776"/>
    </source>
</evidence>
<keyword evidence="7 10" id="KW-0175">Coiled coil</keyword>
<evidence type="ECO:0000256" key="5">
    <source>
        <dbReference type="ARBA" id="ARBA00022701"/>
    </source>
</evidence>
<dbReference type="EMBL" id="VWYD01015991">
    <property type="protein sequence ID" value="NXQ44419.1"/>
    <property type="molecule type" value="Genomic_DNA"/>
</dbReference>
<feature type="coiled-coil region" evidence="10">
    <location>
        <begin position="116"/>
        <end position="234"/>
    </location>
</feature>
<dbReference type="InterPro" id="IPR026243">
    <property type="entry name" value="HAUS1"/>
</dbReference>
<keyword evidence="9" id="KW-0131">Cell cycle</keyword>
<dbReference type="GO" id="GO:0051301">
    <property type="term" value="P:cell division"/>
    <property type="evidence" value="ECO:0007669"/>
    <property type="project" value="UniProtKB-KW"/>
</dbReference>